<gene>
    <name evidence="4" type="ORF">HMPREF0634_0115</name>
</gene>
<keyword evidence="2" id="KW-0732">Signal</keyword>
<sequence length="504" mass="55044">MNIKIGLSALAVLPLFGASAFAAGQVGVINYEYVNIRVNPGSNESVKFVLKKGDEVEILSKRDSWVNIKFNNNDGWVQESAIAEKSETVNNIKTAPASITKTVSSNTLNLRKEANTKSSVIQVLKKGDRVRVLEEGSAWTKVTYNGKTGYLSSRLLSASSTGSTASAGRKMMVMANNLSVRKSANSLSEKLADLSRGDTVEYISSTNGWNKVRYKGQIGYVSSYYLKDTGEEVENVGQDNNAGQDSSVGNEDLTINTSNGQAKASVGNTNYVDMGMTLDEHVDLQMSKAVNTLTVGGWRKVTRNELKSYMDPSRYMDSSNIMQFALLDRYTDDITASQLNAYLAKYCRSGNVFYNQGQAFIDAAKKNNINVLYLVAHSMIETGYGTSKLAQGTVYNGKTVYNFFGIGAVDGNALAGGSATAYNNGWTSVAAGIDGAASWITNRYIHSSKYHQNTLYSMKWNPSIIYHQYATEVRWPSSIANKMADIASYSSNIGAMSYNIPKYR</sequence>
<evidence type="ECO:0000313" key="5">
    <source>
        <dbReference type="Proteomes" id="UP000003244"/>
    </source>
</evidence>
<organism evidence="4 5">
    <name type="scientific">Peptostreptococcus stomatis DSM 17678</name>
    <dbReference type="NCBI Taxonomy" id="596315"/>
    <lineage>
        <taxon>Bacteria</taxon>
        <taxon>Bacillati</taxon>
        <taxon>Bacillota</taxon>
        <taxon>Clostridia</taxon>
        <taxon>Peptostreptococcales</taxon>
        <taxon>Peptostreptococcaceae</taxon>
        <taxon>Peptostreptococcus</taxon>
    </lineage>
</organism>
<reference evidence="4 5" key="1">
    <citation type="submission" date="2010-08" db="EMBL/GenBank/DDBJ databases">
        <authorList>
            <person name="Harkins D.M."/>
            <person name="Madupu R."/>
            <person name="Durkin A.S."/>
            <person name="Torralba M."/>
            <person name="Methe B."/>
            <person name="Sutton G.G."/>
            <person name="Nelson K.E."/>
        </authorList>
    </citation>
    <scope>NUCLEOTIDE SEQUENCE [LARGE SCALE GENOMIC DNA]</scope>
    <source>
        <strain evidence="4 5">DSM 17678</strain>
    </source>
</reference>
<dbReference type="RefSeq" id="WP_007790279.1">
    <property type="nucleotide sequence ID" value="NZ_ADGQ01000062.1"/>
</dbReference>
<dbReference type="GeneID" id="84801072"/>
<dbReference type="Gene3D" id="1.10.530.10">
    <property type="match status" value="1"/>
</dbReference>
<keyword evidence="5" id="KW-1185">Reference proteome</keyword>
<dbReference type="AlphaFoldDB" id="E0E470"/>
<dbReference type="InterPro" id="IPR052354">
    <property type="entry name" value="Cell_Wall_Dynamics_Protein"/>
</dbReference>
<evidence type="ECO:0000256" key="1">
    <source>
        <dbReference type="SAM" id="MobiDB-lite"/>
    </source>
</evidence>
<comment type="caution">
    <text evidence="4">The sequence shown here is derived from an EMBL/GenBank/DDBJ whole genome shotgun (WGS) entry which is preliminary data.</text>
</comment>
<dbReference type="OrthoDB" id="9816557at2"/>
<dbReference type="eggNOG" id="COG3807">
    <property type="taxonomic scope" value="Bacteria"/>
</dbReference>
<accession>E0E470</accession>
<dbReference type="PROSITE" id="PS51781">
    <property type="entry name" value="SH3B"/>
    <property type="match status" value="2"/>
</dbReference>
<dbReference type="Gene3D" id="2.30.30.40">
    <property type="entry name" value="SH3 Domains"/>
    <property type="match status" value="3"/>
</dbReference>
<feature type="domain" description="SH3b" evidence="3">
    <location>
        <begin position="168"/>
        <end position="230"/>
    </location>
</feature>
<dbReference type="EMBL" id="ADGQ01000062">
    <property type="protein sequence ID" value="EFM64291.1"/>
    <property type="molecule type" value="Genomic_DNA"/>
</dbReference>
<feature type="compositionally biased region" description="Polar residues" evidence="1">
    <location>
        <begin position="237"/>
        <end position="261"/>
    </location>
</feature>
<dbReference type="SMART" id="SM00287">
    <property type="entry name" value="SH3b"/>
    <property type="match status" value="3"/>
</dbReference>
<proteinExistence type="predicted"/>
<evidence type="ECO:0000259" key="3">
    <source>
        <dbReference type="PROSITE" id="PS51781"/>
    </source>
</evidence>
<dbReference type="InterPro" id="IPR003646">
    <property type="entry name" value="SH3-like_bac-type"/>
</dbReference>
<dbReference type="PANTHER" id="PTHR34408">
    <property type="entry name" value="FAMILY PROTEIN, PUTATIVE-RELATED"/>
    <property type="match status" value="1"/>
</dbReference>
<evidence type="ECO:0000256" key="2">
    <source>
        <dbReference type="SAM" id="SignalP"/>
    </source>
</evidence>
<dbReference type="InterPro" id="IPR002901">
    <property type="entry name" value="MGlyc_endo_b_GlcNAc-like_dom"/>
</dbReference>
<dbReference type="STRING" id="596315.HMPREF0634_0115"/>
<feature type="domain" description="SH3b" evidence="3">
    <location>
        <begin position="98"/>
        <end position="160"/>
    </location>
</feature>
<feature type="region of interest" description="Disordered" evidence="1">
    <location>
        <begin position="235"/>
        <end position="261"/>
    </location>
</feature>
<protein>
    <submittedName>
        <fullName evidence="4">SH3 domain protein</fullName>
    </submittedName>
</protein>
<dbReference type="Pfam" id="PF08239">
    <property type="entry name" value="SH3_3"/>
    <property type="match status" value="3"/>
</dbReference>
<dbReference type="SMART" id="SM00047">
    <property type="entry name" value="LYZ2"/>
    <property type="match status" value="1"/>
</dbReference>
<name>E0E470_9FIRM</name>
<dbReference type="GO" id="GO:0004040">
    <property type="term" value="F:amidase activity"/>
    <property type="evidence" value="ECO:0007669"/>
    <property type="project" value="InterPro"/>
</dbReference>
<feature type="chain" id="PRO_5003133852" evidence="2">
    <location>
        <begin position="23"/>
        <end position="504"/>
    </location>
</feature>
<feature type="signal peptide" evidence="2">
    <location>
        <begin position="1"/>
        <end position="22"/>
    </location>
</feature>
<dbReference type="eggNOG" id="COG4193">
    <property type="taxonomic scope" value="Bacteria"/>
</dbReference>
<dbReference type="Pfam" id="PF01832">
    <property type="entry name" value="Glucosaminidase"/>
    <property type="match status" value="1"/>
</dbReference>
<dbReference type="PANTHER" id="PTHR34408:SF2">
    <property type="entry name" value="CELL WALL-BINDING PROTEIN YWSB"/>
    <property type="match status" value="1"/>
</dbReference>
<dbReference type="Proteomes" id="UP000003244">
    <property type="component" value="Unassembled WGS sequence"/>
</dbReference>
<evidence type="ECO:0000313" key="4">
    <source>
        <dbReference type="EMBL" id="EFM64291.1"/>
    </source>
</evidence>